<dbReference type="EMBL" id="JACVVK020000333">
    <property type="protein sequence ID" value="KAK7478127.1"/>
    <property type="molecule type" value="Genomic_DNA"/>
</dbReference>
<organism evidence="1 2">
    <name type="scientific">Batillaria attramentaria</name>
    <dbReference type="NCBI Taxonomy" id="370345"/>
    <lineage>
        <taxon>Eukaryota</taxon>
        <taxon>Metazoa</taxon>
        <taxon>Spiralia</taxon>
        <taxon>Lophotrochozoa</taxon>
        <taxon>Mollusca</taxon>
        <taxon>Gastropoda</taxon>
        <taxon>Caenogastropoda</taxon>
        <taxon>Sorbeoconcha</taxon>
        <taxon>Cerithioidea</taxon>
        <taxon>Batillariidae</taxon>
        <taxon>Batillaria</taxon>
    </lineage>
</organism>
<protein>
    <submittedName>
        <fullName evidence="1">Uncharacterized protein</fullName>
    </submittedName>
</protein>
<proteinExistence type="predicted"/>
<dbReference type="AlphaFoldDB" id="A0ABD0JU16"/>
<feature type="non-terminal residue" evidence="1">
    <location>
        <position position="58"/>
    </location>
</feature>
<evidence type="ECO:0000313" key="1">
    <source>
        <dbReference type="EMBL" id="KAK7478127.1"/>
    </source>
</evidence>
<dbReference type="Proteomes" id="UP001519460">
    <property type="component" value="Unassembled WGS sequence"/>
</dbReference>
<keyword evidence="2" id="KW-1185">Reference proteome</keyword>
<name>A0ABD0JU16_9CAEN</name>
<gene>
    <name evidence="1" type="ORF">BaRGS_00030662</name>
</gene>
<accession>A0ABD0JU16</accession>
<sequence>TFSSVAFCEQVYFKAYRPLSNKKILLKVPVTCIGLRTRVSPVLPTMVCLRNGSSRSQK</sequence>
<feature type="non-terminal residue" evidence="1">
    <location>
        <position position="1"/>
    </location>
</feature>
<reference evidence="1 2" key="1">
    <citation type="journal article" date="2023" name="Sci. Data">
        <title>Genome assembly of the Korean intertidal mud-creeper Batillaria attramentaria.</title>
        <authorList>
            <person name="Patra A.K."/>
            <person name="Ho P.T."/>
            <person name="Jun S."/>
            <person name="Lee S.J."/>
            <person name="Kim Y."/>
            <person name="Won Y.J."/>
        </authorList>
    </citation>
    <scope>NUCLEOTIDE SEQUENCE [LARGE SCALE GENOMIC DNA]</scope>
    <source>
        <strain evidence="1">Wonlab-2016</strain>
    </source>
</reference>
<comment type="caution">
    <text evidence="1">The sequence shown here is derived from an EMBL/GenBank/DDBJ whole genome shotgun (WGS) entry which is preliminary data.</text>
</comment>
<evidence type="ECO:0000313" key="2">
    <source>
        <dbReference type="Proteomes" id="UP001519460"/>
    </source>
</evidence>